<reference evidence="1" key="1">
    <citation type="journal article" date="2014" name="Int. J. Syst. Evol. Microbiol.">
        <title>Complete genome sequence of Corynebacterium casei LMG S-19264T (=DSM 44701T), isolated from a smear-ripened cheese.</title>
        <authorList>
            <consortium name="US DOE Joint Genome Institute (JGI-PGF)"/>
            <person name="Walter F."/>
            <person name="Albersmeier A."/>
            <person name="Kalinowski J."/>
            <person name="Ruckert C."/>
        </authorList>
    </citation>
    <scope>NUCLEOTIDE SEQUENCE</scope>
    <source>
        <strain evidence="1">VKM Ac-1321</strain>
    </source>
</reference>
<dbReference type="EMBL" id="BSFP01000002">
    <property type="protein sequence ID" value="GLK98720.1"/>
    <property type="molecule type" value="Genomic_DNA"/>
</dbReference>
<proteinExistence type="predicted"/>
<gene>
    <name evidence="1" type="ORF">GCM10017581_004610</name>
</gene>
<reference evidence="1" key="2">
    <citation type="submission" date="2023-01" db="EMBL/GenBank/DDBJ databases">
        <authorList>
            <person name="Sun Q."/>
            <person name="Evtushenko L."/>
        </authorList>
    </citation>
    <scope>NUCLEOTIDE SEQUENCE</scope>
    <source>
        <strain evidence="1">VKM Ac-1321</strain>
    </source>
</reference>
<protein>
    <submittedName>
        <fullName evidence="1">Uncharacterized protein</fullName>
    </submittedName>
</protein>
<keyword evidence="2" id="KW-1185">Reference proteome</keyword>
<evidence type="ECO:0000313" key="1">
    <source>
        <dbReference type="EMBL" id="GLK98720.1"/>
    </source>
</evidence>
<dbReference type="AlphaFoldDB" id="A0A9W6NJ63"/>
<sequence>MRLRQAFTAATVAGVGLMLVVGTGAYAAGQASGKLVRLAPCSTVRHGNTEGILTTSNGEAPSPTNPNSTAVLTLQREGVDATLPDNSAKALYLEEPNRTVKLNRIGKLTYRTVQLAQSGVAVWSYQIPIDINGGTLQAGDFTTLVYEPYQDGQTITPGKWQNWDALRKGQAKWWSTRALTNVANGATQTFPTAWSTIIAAYPDATVLAYGLDLGKGAPGASSRVDSLTFGADTTCSQHRWSARFGRTSHPLSLFQIWRKWLLR</sequence>
<accession>A0A9W6NJ63</accession>
<dbReference type="RefSeq" id="WP_261962387.1">
    <property type="nucleotide sequence ID" value="NZ_BAAAXA010000001.1"/>
</dbReference>
<organism evidence="1 2">
    <name type="scientific">Dactylosporangium matsuzakiense</name>
    <dbReference type="NCBI Taxonomy" id="53360"/>
    <lineage>
        <taxon>Bacteria</taxon>
        <taxon>Bacillati</taxon>
        <taxon>Actinomycetota</taxon>
        <taxon>Actinomycetes</taxon>
        <taxon>Micromonosporales</taxon>
        <taxon>Micromonosporaceae</taxon>
        <taxon>Dactylosporangium</taxon>
    </lineage>
</organism>
<name>A0A9W6NJ63_9ACTN</name>
<dbReference type="Proteomes" id="UP001143480">
    <property type="component" value="Unassembled WGS sequence"/>
</dbReference>
<evidence type="ECO:0000313" key="2">
    <source>
        <dbReference type="Proteomes" id="UP001143480"/>
    </source>
</evidence>
<comment type="caution">
    <text evidence="1">The sequence shown here is derived from an EMBL/GenBank/DDBJ whole genome shotgun (WGS) entry which is preliminary data.</text>
</comment>